<evidence type="ECO:0000256" key="4">
    <source>
        <dbReference type="ARBA" id="ARBA00023136"/>
    </source>
</evidence>
<evidence type="ECO:0000313" key="9">
    <source>
        <dbReference type="Proteomes" id="UP001165740"/>
    </source>
</evidence>
<evidence type="ECO:0000256" key="1">
    <source>
        <dbReference type="ARBA" id="ARBA00004370"/>
    </source>
</evidence>
<feature type="short sequence motif" description="BH4" evidence="5">
    <location>
        <begin position="28"/>
        <end position="47"/>
    </location>
</feature>
<dbReference type="InterPro" id="IPR036834">
    <property type="entry name" value="Bcl-2-like_sf"/>
</dbReference>
<dbReference type="PANTHER" id="PTHR11256:SF50">
    <property type="entry name" value="APOPTOSIS REGULATOR CED-9"/>
    <property type="match status" value="1"/>
</dbReference>
<dbReference type="Gene3D" id="1.10.437.10">
    <property type="entry name" value="Blc2-like"/>
    <property type="match status" value="1"/>
</dbReference>
<dbReference type="GO" id="GO:0005741">
    <property type="term" value="C:mitochondrial outer membrane"/>
    <property type="evidence" value="ECO:0007669"/>
    <property type="project" value="TreeGrafter"/>
</dbReference>
<dbReference type="VEuPathDB" id="VectorBase:BGLAX_041113"/>
<keyword evidence="3 5" id="KW-0053">Apoptosis</keyword>
<evidence type="ECO:0000256" key="3">
    <source>
        <dbReference type="ARBA" id="ARBA00022703"/>
    </source>
</evidence>
<dbReference type="GO" id="GO:0008630">
    <property type="term" value="P:intrinsic apoptotic signaling pathway in response to DNA damage"/>
    <property type="evidence" value="ECO:0007669"/>
    <property type="project" value="TreeGrafter"/>
</dbReference>
<comment type="subcellular location">
    <subcellularLocation>
        <location evidence="1">Membrane</location>
    </subcellularLocation>
</comment>
<dbReference type="RefSeq" id="XP_013081872.1">
    <property type="nucleotide sequence ID" value="XM_013226418.2"/>
</dbReference>
<organism evidence="7 8">
    <name type="scientific">Biomphalaria glabrata</name>
    <name type="common">Bloodfluke planorb</name>
    <name type="synonym">Freshwater snail</name>
    <dbReference type="NCBI Taxonomy" id="6526"/>
    <lineage>
        <taxon>Eukaryota</taxon>
        <taxon>Metazoa</taxon>
        <taxon>Spiralia</taxon>
        <taxon>Lophotrochozoa</taxon>
        <taxon>Mollusca</taxon>
        <taxon>Gastropoda</taxon>
        <taxon>Heterobranchia</taxon>
        <taxon>Euthyneura</taxon>
        <taxon>Panpulmonata</taxon>
        <taxon>Hygrophila</taxon>
        <taxon>Lymnaeoidea</taxon>
        <taxon>Planorbidae</taxon>
        <taxon>Biomphalaria</taxon>
    </lineage>
</organism>
<evidence type="ECO:0000259" key="6">
    <source>
        <dbReference type="PROSITE" id="PS50063"/>
    </source>
</evidence>
<proteinExistence type="inferred from homology"/>
<dbReference type="Proteomes" id="UP001165740">
    <property type="component" value="Chromosome 1"/>
</dbReference>
<keyword evidence="4" id="KW-0472">Membrane</keyword>
<dbReference type="PANTHER" id="PTHR11256">
    <property type="entry name" value="BCL-2 RELATED"/>
    <property type="match status" value="1"/>
</dbReference>
<dbReference type="InterPro" id="IPR003093">
    <property type="entry name" value="Bcl2_BH4"/>
</dbReference>
<dbReference type="GO" id="GO:0097192">
    <property type="term" value="P:extrinsic apoptotic signaling pathway in absence of ligand"/>
    <property type="evidence" value="ECO:0007669"/>
    <property type="project" value="TreeGrafter"/>
</dbReference>
<dbReference type="InterPro" id="IPR002475">
    <property type="entry name" value="Bcl2-like"/>
</dbReference>
<dbReference type="SMART" id="SM00337">
    <property type="entry name" value="BCL"/>
    <property type="match status" value="1"/>
</dbReference>
<dbReference type="OrthoDB" id="6021377at2759"/>
<evidence type="ECO:0000313" key="10">
    <source>
        <dbReference type="RefSeq" id="XP_013081872.1"/>
    </source>
</evidence>
<dbReference type="PROSITE" id="PS50063">
    <property type="entry name" value="BH4_2"/>
    <property type="match status" value="1"/>
</dbReference>
<evidence type="ECO:0000256" key="2">
    <source>
        <dbReference type="ARBA" id="ARBA00009458"/>
    </source>
</evidence>
<dbReference type="Proteomes" id="UP000076420">
    <property type="component" value="Unassembled WGS sequence"/>
</dbReference>
<dbReference type="Pfam" id="PF00452">
    <property type="entry name" value="Bcl-2"/>
    <property type="match status" value="1"/>
</dbReference>
<accession>A0A9I3VSH2</accession>
<comment type="similarity">
    <text evidence="2">Belongs to the Bcl-2 family.</text>
</comment>
<dbReference type="CDD" id="cd06845">
    <property type="entry name" value="Bcl-2_like"/>
    <property type="match status" value="1"/>
</dbReference>
<dbReference type="SUPFAM" id="SSF56854">
    <property type="entry name" value="Bcl-2 inhibitors of programmed cell death"/>
    <property type="match status" value="1"/>
</dbReference>
<evidence type="ECO:0000313" key="7">
    <source>
        <dbReference type="EnsemblMetazoa" id="BGLB000017-PA"/>
    </source>
</evidence>
<dbReference type="GO" id="GO:0051400">
    <property type="term" value="F:BH domain binding"/>
    <property type="evidence" value="ECO:0007669"/>
    <property type="project" value="TreeGrafter"/>
</dbReference>
<feature type="domain" description="Apoptosis regulator Bcl-2 family BH4" evidence="6">
    <location>
        <begin position="28"/>
        <end position="47"/>
    </location>
</feature>
<sequence length="208" mass="23781">MVFEKNETKINEVSSLKNNRSKNFIMDTRSIVADYIKYRLQNSGFTWDNDGRPANVSPNSVQIAMRTLGDEFEERFSSRFDDLINQLNINDENAYETYTAIVNEIFSDSINWGRIVALFGFSGRFAVRCYELNKTHLVDNLLEWLTTYVDTRLSSWMNTHNNWQGFMEFQSGSGEHKIDSPWPSFKTLLSCAAAVGALTIGAILSQKS</sequence>
<dbReference type="PRINTS" id="PR01862">
    <property type="entry name" value="BCL2FAMILY"/>
</dbReference>
<dbReference type="GO" id="GO:0042981">
    <property type="term" value="P:regulation of apoptotic process"/>
    <property type="evidence" value="ECO:0007669"/>
    <property type="project" value="InterPro"/>
</dbReference>
<dbReference type="OMA" id="EGITWAR"/>
<name>A0A9I3VSH2_BIOGL</name>
<reference evidence="7" key="1">
    <citation type="submission" date="2023-03" db="UniProtKB">
        <authorList>
            <consortium name="EnsemblMetazoa"/>
        </authorList>
    </citation>
    <scope>IDENTIFICATION</scope>
    <source>
        <strain evidence="7">BB02</strain>
    </source>
</reference>
<dbReference type="KEGG" id="bgt:106067260"/>
<evidence type="ECO:0000313" key="8">
    <source>
        <dbReference type="Proteomes" id="UP000076420"/>
    </source>
</evidence>
<protein>
    <submittedName>
        <fullName evidence="7">BH4_2 domain-containing protein</fullName>
    </submittedName>
    <submittedName>
        <fullName evidence="10">Bcl-2-like protein 2</fullName>
    </submittedName>
</protein>
<dbReference type="EnsemblMetazoa" id="BGLB000017-RA">
    <property type="protein sequence ID" value="BGLB000017-PA"/>
    <property type="gene ID" value="BGLB000017"/>
</dbReference>
<keyword evidence="9" id="KW-1185">Reference proteome</keyword>
<dbReference type="GO" id="GO:0001836">
    <property type="term" value="P:release of cytochrome c from mitochondria"/>
    <property type="evidence" value="ECO:0007669"/>
    <property type="project" value="TreeGrafter"/>
</dbReference>
<dbReference type="InterPro" id="IPR046371">
    <property type="entry name" value="Bcl-2_BH1-3"/>
</dbReference>
<evidence type="ECO:0000256" key="5">
    <source>
        <dbReference type="PROSITE-ProRule" id="PRU00025"/>
    </source>
</evidence>
<dbReference type="GeneID" id="106067260"/>
<dbReference type="AlphaFoldDB" id="A0A9I3VSH2"/>
<dbReference type="PROSITE" id="PS50062">
    <property type="entry name" value="BCL2_FAMILY"/>
    <property type="match status" value="1"/>
</dbReference>
<reference evidence="10" key="2">
    <citation type="submission" date="2025-04" db="UniProtKB">
        <authorList>
            <consortium name="RefSeq"/>
        </authorList>
    </citation>
    <scope>IDENTIFICATION</scope>
</reference>
<gene>
    <name evidence="7" type="primary">106067260</name>
    <name evidence="10" type="synonym">LOC106067260</name>
</gene>
<dbReference type="InterPro" id="IPR026298">
    <property type="entry name" value="Bcl-2_fam"/>
</dbReference>